<dbReference type="HOGENOM" id="CLU_522621_0_0_11"/>
<name>Q1AVL8_RUBXD</name>
<proteinExistence type="predicted"/>
<evidence type="ECO:0000313" key="3">
    <source>
        <dbReference type="Proteomes" id="UP000006637"/>
    </source>
</evidence>
<dbReference type="AlphaFoldDB" id="Q1AVL8"/>
<feature type="compositionally biased region" description="Acidic residues" evidence="1">
    <location>
        <begin position="110"/>
        <end position="119"/>
    </location>
</feature>
<dbReference type="KEGG" id="rxy:Rxyl_1598"/>
<organism evidence="2 3">
    <name type="scientific">Rubrobacter xylanophilus (strain DSM 9941 / JCM 11954 / NBRC 16129 / PRD-1)</name>
    <dbReference type="NCBI Taxonomy" id="266117"/>
    <lineage>
        <taxon>Bacteria</taxon>
        <taxon>Bacillati</taxon>
        <taxon>Actinomycetota</taxon>
        <taxon>Rubrobacteria</taxon>
        <taxon>Rubrobacterales</taxon>
        <taxon>Rubrobacteraceae</taxon>
        <taxon>Rubrobacter</taxon>
    </lineage>
</organism>
<dbReference type="Proteomes" id="UP000006637">
    <property type="component" value="Chromosome"/>
</dbReference>
<accession>Q1AVL8</accession>
<dbReference type="eggNOG" id="COG1241">
    <property type="taxonomic scope" value="Bacteria"/>
</dbReference>
<sequence>MRPSPPPRRVDPRRNGHKEFDLEGWIKNHRVPVKREGPWQGTPGGYRWVLEECPWNGHTDNAAYIVRFASGAIAAGCHHNSCQGYGWRALREHYEPGAHEQGSAKKAAGDGEEPGDPDGAENKKPTQAELLIRYAEGAELFHTPDGEAHATIRLADHGDTWPLKSRRFTQWLLRQFYEEMGKAPSAQALADARATIGARAVFDGPEKPVFTRIAGYERAVYLDLCNDSWEAVEITASGWRIVPEPPVKFVRKDNAAALPRPLTGGSVEELRPLLNVRAEEDFRLLVAWLIGALNPDGPYPALVLQGEQGSAKSTTVRVLRSLVDPAVEPLRAPPRDERDLAIAASGNWTPALDNLSGIKGWLSDALCRLATGGGFATRELYSDDREVLFSAKRPVILNGIDSLAVAGDLRDRSLIIELPSIPPEKKRTEREFYRELEEVHPKVLGALLEAVSAALRNRDRTRLEELPRMADFAVWVAAAEEALPWEAGAFLAAYTGNRAEANELALGDDPVAVAVRSLLER</sequence>
<gene>
    <name evidence="2" type="ordered locus">Rxyl_1598</name>
</gene>
<evidence type="ECO:0000256" key="1">
    <source>
        <dbReference type="SAM" id="MobiDB-lite"/>
    </source>
</evidence>
<dbReference type="EMBL" id="CP000386">
    <property type="protein sequence ID" value="ABG04560.1"/>
    <property type="molecule type" value="Genomic_DNA"/>
</dbReference>
<dbReference type="PhylomeDB" id="Q1AVL8"/>
<dbReference type="STRING" id="266117.Rxyl_1598"/>
<evidence type="ECO:0008006" key="4">
    <source>
        <dbReference type="Google" id="ProtNLM"/>
    </source>
</evidence>
<feature type="region of interest" description="Disordered" evidence="1">
    <location>
        <begin position="97"/>
        <end position="123"/>
    </location>
</feature>
<keyword evidence="3" id="KW-1185">Reference proteome</keyword>
<dbReference type="eggNOG" id="COG3378">
    <property type="taxonomic scope" value="Bacteria"/>
</dbReference>
<evidence type="ECO:0000313" key="2">
    <source>
        <dbReference type="EMBL" id="ABG04560.1"/>
    </source>
</evidence>
<reference evidence="2 3" key="1">
    <citation type="submission" date="2006-06" db="EMBL/GenBank/DDBJ databases">
        <title>Complete sequence of Rubrobacter xylanophilus DSM 9941.</title>
        <authorList>
            <consortium name="US DOE Joint Genome Institute"/>
            <person name="Copeland A."/>
            <person name="Lucas S."/>
            <person name="Lapidus A."/>
            <person name="Barry K."/>
            <person name="Detter J.C."/>
            <person name="Glavina del Rio T."/>
            <person name="Hammon N."/>
            <person name="Israni S."/>
            <person name="Dalin E."/>
            <person name="Tice H."/>
            <person name="Pitluck S."/>
            <person name="Munk A.C."/>
            <person name="Brettin T."/>
            <person name="Bruce D."/>
            <person name="Han C."/>
            <person name="Tapia R."/>
            <person name="Gilna P."/>
            <person name="Schmutz J."/>
            <person name="Larimer F."/>
            <person name="Land M."/>
            <person name="Hauser L."/>
            <person name="Kyrpides N."/>
            <person name="Lykidis A."/>
            <person name="da Costa M.S."/>
            <person name="Rainey F.A."/>
            <person name="Empadinhas N."/>
            <person name="Jolivet E."/>
            <person name="Battista J.R."/>
            <person name="Richardson P."/>
        </authorList>
    </citation>
    <scope>NUCLEOTIDE SEQUENCE [LARGE SCALE GENOMIC DNA]</scope>
    <source>
        <strain evidence="3">DSM 9941 / NBRC 16129 / PRD-1</strain>
    </source>
</reference>
<protein>
    <recommendedName>
        <fullName evidence="4">ATP-binding protein</fullName>
    </recommendedName>
</protein>